<keyword evidence="4" id="KW-0508">mRNA splicing</keyword>
<evidence type="ECO:0000313" key="7">
    <source>
        <dbReference type="Proteomes" id="UP000290289"/>
    </source>
</evidence>
<evidence type="ECO:0000256" key="4">
    <source>
        <dbReference type="ARBA" id="ARBA00023187"/>
    </source>
</evidence>
<proteinExistence type="predicted"/>
<keyword evidence="7" id="KW-1185">Reference proteome</keyword>
<evidence type="ECO:0000256" key="5">
    <source>
        <dbReference type="ARBA" id="ARBA00023242"/>
    </source>
</evidence>
<protein>
    <submittedName>
        <fullName evidence="6">Uncharacterized protein</fullName>
    </submittedName>
</protein>
<comment type="subcellular location">
    <subcellularLocation>
        <location evidence="1">Nucleus</location>
    </subcellularLocation>
</comment>
<dbReference type="EMBL" id="RDQH01000328">
    <property type="protein sequence ID" value="RXI06846.1"/>
    <property type="molecule type" value="Genomic_DNA"/>
</dbReference>
<dbReference type="GO" id="GO:0071004">
    <property type="term" value="C:U2-type prespliceosome"/>
    <property type="evidence" value="ECO:0007669"/>
    <property type="project" value="TreeGrafter"/>
</dbReference>
<name>A0A498KHG9_MALDO</name>
<dbReference type="Proteomes" id="UP000290289">
    <property type="component" value="Chromosome 2"/>
</dbReference>
<dbReference type="GO" id="GO:0030627">
    <property type="term" value="F:pre-mRNA 5'-splice site binding"/>
    <property type="evidence" value="ECO:0007669"/>
    <property type="project" value="TreeGrafter"/>
</dbReference>
<evidence type="ECO:0000256" key="1">
    <source>
        <dbReference type="ARBA" id="ARBA00004123"/>
    </source>
</evidence>
<sequence length="262" mass="29989">MRSGTRVARVGTLKLIEYYFMKLQPKGRSSRQHEAGSCYDFTKLSKALHLAHNSLDNEVNHCNNSIVMENESASLDGAEQSPKPISVRLTEAEELEKYITIREEVYKKAKEFGSNIISFETALKRPYFHVRPLNSVELENWTSYLDFIERVGDLSKRTGDSPFCCSSRVGIYLVLKLPINLHILNSHQRFTCAFRQALLIKLGMPSFLKTREKMIRSEPLKVRKVKLANVKTGTGKVPTMYNLTLRSLRKYLLQILQSGVDE</sequence>
<dbReference type="GO" id="GO:0000243">
    <property type="term" value="C:commitment complex"/>
    <property type="evidence" value="ECO:0007669"/>
    <property type="project" value="TreeGrafter"/>
</dbReference>
<reference evidence="6 7" key="1">
    <citation type="submission" date="2018-10" db="EMBL/GenBank/DDBJ databases">
        <title>A high-quality apple genome assembly.</title>
        <authorList>
            <person name="Hu J."/>
        </authorList>
    </citation>
    <scope>NUCLEOTIDE SEQUENCE [LARGE SCALE GENOMIC DNA]</scope>
    <source>
        <strain evidence="7">cv. HFTH1</strain>
        <tissue evidence="6">Young leaf</tissue>
    </source>
</reference>
<dbReference type="GO" id="GO:0000395">
    <property type="term" value="P:mRNA 5'-splice site recognition"/>
    <property type="evidence" value="ECO:0007669"/>
    <property type="project" value="TreeGrafter"/>
</dbReference>
<dbReference type="GO" id="GO:0005685">
    <property type="term" value="C:U1 snRNP"/>
    <property type="evidence" value="ECO:0007669"/>
    <property type="project" value="TreeGrafter"/>
</dbReference>
<evidence type="ECO:0000256" key="3">
    <source>
        <dbReference type="ARBA" id="ARBA00022737"/>
    </source>
</evidence>
<keyword evidence="2" id="KW-0507">mRNA processing</keyword>
<evidence type="ECO:0000313" key="6">
    <source>
        <dbReference type="EMBL" id="RXI06846.1"/>
    </source>
</evidence>
<dbReference type="AlphaFoldDB" id="A0A498KHG9"/>
<accession>A0A498KHG9</accession>
<comment type="caution">
    <text evidence="6">The sequence shown here is derived from an EMBL/GenBank/DDBJ whole genome shotgun (WGS) entry which is preliminary data.</text>
</comment>
<dbReference type="STRING" id="3750.A0A498KHG9"/>
<keyword evidence="3" id="KW-0677">Repeat</keyword>
<dbReference type="InterPro" id="IPR059164">
    <property type="entry name" value="HAT_PRP39_C"/>
</dbReference>
<dbReference type="PANTHER" id="PTHR17204">
    <property type="entry name" value="PRE-MRNA PROCESSING PROTEIN PRP39-RELATED"/>
    <property type="match status" value="1"/>
</dbReference>
<evidence type="ECO:0000256" key="2">
    <source>
        <dbReference type="ARBA" id="ARBA00022664"/>
    </source>
</evidence>
<dbReference type="Pfam" id="PF23241">
    <property type="entry name" value="HAT_PRP39_C"/>
    <property type="match status" value="1"/>
</dbReference>
<dbReference type="PANTHER" id="PTHR17204:SF5">
    <property type="entry name" value="PRE-MRNA-PROCESSING FACTOR 39"/>
    <property type="match status" value="1"/>
</dbReference>
<keyword evidence="5" id="KW-0539">Nucleus</keyword>
<organism evidence="6 7">
    <name type="scientific">Malus domestica</name>
    <name type="common">Apple</name>
    <name type="synonym">Pyrus malus</name>
    <dbReference type="NCBI Taxonomy" id="3750"/>
    <lineage>
        <taxon>Eukaryota</taxon>
        <taxon>Viridiplantae</taxon>
        <taxon>Streptophyta</taxon>
        <taxon>Embryophyta</taxon>
        <taxon>Tracheophyta</taxon>
        <taxon>Spermatophyta</taxon>
        <taxon>Magnoliopsida</taxon>
        <taxon>eudicotyledons</taxon>
        <taxon>Gunneridae</taxon>
        <taxon>Pentapetalae</taxon>
        <taxon>rosids</taxon>
        <taxon>fabids</taxon>
        <taxon>Rosales</taxon>
        <taxon>Rosaceae</taxon>
        <taxon>Amygdaloideae</taxon>
        <taxon>Maleae</taxon>
        <taxon>Malus</taxon>
    </lineage>
</organism>
<gene>
    <name evidence="6" type="ORF">DVH24_025982</name>
</gene>